<dbReference type="Proteomes" id="UP000887116">
    <property type="component" value="Unassembled WGS sequence"/>
</dbReference>
<evidence type="ECO:0000313" key="2">
    <source>
        <dbReference type="Proteomes" id="UP000887116"/>
    </source>
</evidence>
<accession>A0A8X6L844</accession>
<dbReference type="AlphaFoldDB" id="A0A8X6L844"/>
<evidence type="ECO:0000313" key="1">
    <source>
        <dbReference type="EMBL" id="GFQ98836.1"/>
    </source>
</evidence>
<proteinExistence type="predicted"/>
<reference evidence="1" key="1">
    <citation type="submission" date="2020-07" db="EMBL/GenBank/DDBJ databases">
        <title>Multicomponent nature underlies the extraordinary mechanical properties of spider dragline silk.</title>
        <authorList>
            <person name="Kono N."/>
            <person name="Nakamura H."/>
            <person name="Mori M."/>
            <person name="Yoshida Y."/>
            <person name="Ohtoshi R."/>
            <person name="Malay A.D."/>
            <person name="Moran D.A.P."/>
            <person name="Tomita M."/>
            <person name="Numata K."/>
            <person name="Arakawa K."/>
        </authorList>
    </citation>
    <scope>NUCLEOTIDE SEQUENCE</scope>
</reference>
<name>A0A8X6L844_TRICU</name>
<gene>
    <name evidence="1" type="ORF">TNCT_418831</name>
</gene>
<dbReference type="EMBL" id="BMAO01015030">
    <property type="protein sequence ID" value="GFQ98836.1"/>
    <property type="molecule type" value="Genomic_DNA"/>
</dbReference>
<organism evidence="1 2">
    <name type="scientific">Trichonephila clavata</name>
    <name type="common">Joro spider</name>
    <name type="synonym">Nephila clavata</name>
    <dbReference type="NCBI Taxonomy" id="2740835"/>
    <lineage>
        <taxon>Eukaryota</taxon>
        <taxon>Metazoa</taxon>
        <taxon>Ecdysozoa</taxon>
        <taxon>Arthropoda</taxon>
        <taxon>Chelicerata</taxon>
        <taxon>Arachnida</taxon>
        <taxon>Araneae</taxon>
        <taxon>Araneomorphae</taxon>
        <taxon>Entelegynae</taxon>
        <taxon>Araneoidea</taxon>
        <taxon>Nephilidae</taxon>
        <taxon>Trichonephila</taxon>
    </lineage>
</organism>
<keyword evidence="2" id="KW-1185">Reference proteome</keyword>
<protein>
    <submittedName>
        <fullName evidence="1">Uncharacterized protein</fullName>
    </submittedName>
</protein>
<sequence>MTTRGFDFQINFQHDDALANFSMDVSNCLDAFWGYYGLGVVDKSYGSQSRSAVVSLLTHINETPKNSAEETHILTIIMVDEGS</sequence>
<comment type="caution">
    <text evidence="1">The sequence shown here is derived from an EMBL/GenBank/DDBJ whole genome shotgun (WGS) entry which is preliminary data.</text>
</comment>